<dbReference type="EMBL" id="AWXZ01000030">
    <property type="protein sequence ID" value="ESR24640.1"/>
    <property type="molecule type" value="Genomic_DNA"/>
</dbReference>
<feature type="domain" description="Calcineurin-like phosphoesterase" evidence="8">
    <location>
        <begin position="20"/>
        <end position="200"/>
    </location>
</feature>
<name>V4RN43_9HYPH</name>
<evidence type="ECO:0000259" key="8">
    <source>
        <dbReference type="Pfam" id="PF12850"/>
    </source>
</evidence>
<comment type="caution">
    <text evidence="9">The sequence shown here is derived from an EMBL/GenBank/DDBJ whole genome shotgun (WGS) entry which is preliminary data.</text>
</comment>
<keyword evidence="6" id="KW-0411">Iron-sulfur</keyword>
<dbReference type="Pfam" id="PF04055">
    <property type="entry name" value="Radical_SAM"/>
    <property type="match status" value="1"/>
</dbReference>
<dbReference type="PATRIC" id="fig|631454.5.peg.2288"/>
<sequence length="635" mass="69333">MNPATRYERTVLVFGGPYSNLEATRALLDQARRLEIAPDHVICTGDVVAYGADPVATVELIRRSGVRVVRGNCEQSLAAGISDCGCGFSPGSACDRLSAAWFAHADRHLDEDARAWMAGLPSRLDIEIGGRRLAVVHGGTETVNRFIFASTASREKQRELALAGTDGLIGGHCGIPFTQIVGGRLWHNAGAIGLPAHDGTTRSWYSLLTPEGDGIRIEHRALEYDHASAARAMRDAGLPEGYAAALETGIWPSCDVLPAREIAQAGRPLVPGQAFWPHSAELAPSRRREPAVDHLWPAFPKAEAERHKFRDPDFTADGHPRGRVGLRQLETLWFNTGTLCNLTCRNCYIESSPRNDRLVYLTRAEVAGYLDEIERNRLGTSEIGFTGGEPFLNPEMIGMLDDVLSRGFRALVLTNAMRPMMRHGKALLALRERHGGRLAMRVSLDHFSARRHEEERGPRTYRPTLDGLVWLARNGFELSVAGRTMWGEDLDEERDGYARLFEEHGIQVDAHDGARLILFPEMDPDAEVPEITTGCWSILGKNPEDMMCASSRMVVKRKGAERPSVVACTLLPYEPAFELGTTLEEASGSVALNHRHCAKFCVLGGASCSAGDRATKPAVGKNGVAATPDPAEALV</sequence>
<dbReference type="GO" id="GO:0046872">
    <property type="term" value="F:metal ion binding"/>
    <property type="evidence" value="ECO:0007669"/>
    <property type="project" value="UniProtKB-KW"/>
</dbReference>
<comment type="cofactor">
    <cofactor evidence="1">
        <name>[4Fe-4S] cluster</name>
        <dbReference type="ChEBI" id="CHEBI:49883"/>
    </cofactor>
</comment>
<dbReference type="InterPro" id="IPR024654">
    <property type="entry name" value="Calcineurin-like_PHP_lpxH"/>
</dbReference>
<dbReference type="GO" id="GO:0003824">
    <property type="term" value="F:catalytic activity"/>
    <property type="evidence" value="ECO:0007669"/>
    <property type="project" value="InterPro"/>
</dbReference>
<evidence type="ECO:0000313" key="9">
    <source>
        <dbReference type="EMBL" id="ESR24640.1"/>
    </source>
</evidence>
<gene>
    <name evidence="9" type="ORF">N177_2320</name>
</gene>
<dbReference type="PANTHER" id="PTHR11228">
    <property type="entry name" value="RADICAL SAM DOMAIN PROTEIN"/>
    <property type="match status" value="1"/>
</dbReference>
<dbReference type="eggNOG" id="COG0639">
    <property type="taxonomic scope" value="Bacteria"/>
</dbReference>
<dbReference type="Proteomes" id="UP000017819">
    <property type="component" value="Unassembled WGS sequence"/>
</dbReference>
<evidence type="ECO:0000256" key="3">
    <source>
        <dbReference type="ARBA" id="ARBA00022691"/>
    </source>
</evidence>
<dbReference type="STRING" id="631454.N177_2320"/>
<dbReference type="SFLD" id="SFLDG01067">
    <property type="entry name" value="SPASM/twitch_domain_containing"/>
    <property type="match status" value="1"/>
</dbReference>
<dbReference type="eggNOG" id="COG0535">
    <property type="taxonomic scope" value="Bacteria"/>
</dbReference>
<evidence type="ECO:0000256" key="6">
    <source>
        <dbReference type="ARBA" id="ARBA00023014"/>
    </source>
</evidence>
<dbReference type="SFLD" id="SFLDS00029">
    <property type="entry name" value="Radical_SAM"/>
    <property type="match status" value="1"/>
</dbReference>
<evidence type="ECO:0000256" key="5">
    <source>
        <dbReference type="ARBA" id="ARBA00023004"/>
    </source>
</evidence>
<dbReference type="InterPro" id="IPR007197">
    <property type="entry name" value="rSAM"/>
</dbReference>
<dbReference type="SUPFAM" id="SSF56300">
    <property type="entry name" value="Metallo-dependent phosphatases"/>
    <property type="match status" value="1"/>
</dbReference>
<evidence type="ECO:0000256" key="4">
    <source>
        <dbReference type="ARBA" id="ARBA00022723"/>
    </source>
</evidence>
<comment type="similarity">
    <text evidence="2">Belongs to the metallophosphoesterase superfamily. YfcE family.</text>
</comment>
<proteinExistence type="inferred from homology"/>
<dbReference type="InterPro" id="IPR029052">
    <property type="entry name" value="Metallo-depent_PP-like"/>
</dbReference>
<keyword evidence="3" id="KW-0949">S-adenosyl-L-methionine</keyword>
<dbReference type="PANTHER" id="PTHR11228:SF7">
    <property type="entry name" value="PQQA PEPTIDE CYCLASE"/>
    <property type="match status" value="1"/>
</dbReference>
<feature type="domain" description="Radical SAM core" evidence="7">
    <location>
        <begin position="335"/>
        <end position="498"/>
    </location>
</feature>
<evidence type="ECO:0000259" key="7">
    <source>
        <dbReference type="Pfam" id="PF04055"/>
    </source>
</evidence>
<keyword evidence="5" id="KW-0408">Iron</keyword>
<dbReference type="Gene3D" id="3.60.21.10">
    <property type="match status" value="1"/>
</dbReference>
<evidence type="ECO:0000256" key="2">
    <source>
        <dbReference type="ARBA" id="ARBA00008950"/>
    </source>
</evidence>
<organism evidence="9 10">
    <name type="scientific">Lutibaculum baratangense AMV1</name>
    <dbReference type="NCBI Taxonomy" id="631454"/>
    <lineage>
        <taxon>Bacteria</taxon>
        <taxon>Pseudomonadati</taxon>
        <taxon>Pseudomonadota</taxon>
        <taxon>Alphaproteobacteria</taxon>
        <taxon>Hyphomicrobiales</taxon>
        <taxon>Tepidamorphaceae</taxon>
        <taxon>Lutibaculum</taxon>
    </lineage>
</organism>
<dbReference type="SUPFAM" id="SSF102114">
    <property type="entry name" value="Radical SAM enzymes"/>
    <property type="match status" value="1"/>
</dbReference>
<dbReference type="InterPro" id="IPR013785">
    <property type="entry name" value="Aldolase_TIM"/>
</dbReference>
<protein>
    <submittedName>
        <fullName evidence="9">Radical SAM domain protein</fullName>
    </submittedName>
</protein>
<keyword evidence="10" id="KW-1185">Reference proteome</keyword>
<dbReference type="InterPro" id="IPR050377">
    <property type="entry name" value="Radical_SAM_PqqE_MftC-like"/>
</dbReference>
<dbReference type="GO" id="GO:0051536">
    <property type="term" value="F:iron-sulfur cluster binding"/>
    <property type="evidence" value="ECO:0007669"/>
    <property type="project" value="UniProtKB-KW"/>
</dbReference>
<reference evidence="9 10" key="1">
    <citation type="journal article" date="2014" name="Genome Announc.">
        <title>Draft Genome Sequence of Lutibaculum baratangense Strain AMV1T, Isolated from a Mud Volcano in Andamans, India.</title>
        <authorList>
            <person name="Singh A."/>
            <person name="Sreenivas A."/>
            <person name="Sathyanarayana Reddy G."/>
            <person name="Pinnaka A.K."/>
            <person name="Shivaji S."/>
        </authorList>
    </citation>
    <scope>NUCLEOTIDE SEQUENCE [LARGE SCALE GENOMIC DNA]</scope>
    <source>
        <strain evidence="9 10">AMV1</strain>
    </source>
</reference>
<evidence type="ECO:0000256" key="1">
    <source>
        <dbReference type="ARBA" id="ARBA00001966"/>
    </source>
</evidence>
<dbReference type="AlphaFoldDB" id="V4RN43"/>
<dbReference type="CDD" id="cd01335">
    <property type="entry name" value="Radical_SAM"/>
    <property type="match status" value="1"/>
</dbReference>
<evidence type="ECO:0000313" key="10">
    <source>
        <dbReference type="Proteomes" id="UP000017819"/>
    </source>
</evidence>
<keyword evidence="4" id="KW-0479">Metal-binding</keyword>
<dbReference type="InterPro" id="IPR058240">
    <property type="entry name" value="rSAM_sf"/>
</dbReference>
<accession>V4RN43</accession>
<dbReference type="Gene3D" id="3.20.20.70">
    <property type="entry name" value="Aldolase class I"/>
    <property type="match status" value="1"/>
</dbReference>
<dbReference type="Pfam" id="PF12850">
    <property type="entry name" value="Metallophos_2"/>
    <property type="match status" value="1"/>
</dbReference>
<dbReference type="RefSeq" id="WP_023432449.1">
    <property type="nucleotide sequence ID" value="NZ_AWXZ01000030.1"/>
</dbReference>